<comment type="catalytic activity">
    <reaction evidence="1">
        <text>ATP + protein L-histidine = ADP + protein N-phospho-L-histidine.</text>
        <dbReference type="EC" id="2.7.13.3"/>
    </reaction>
</comment>
<dbReference type="InterPro" id="IPR005467">
    <property type="entry name" value="His_kinase_dom"/>
</dbReference>
<dbReference type="InterPro" id="IPR050351">
    <property type="entry name" value="BphY/WalK/GraS-like"/>
</dbReference>
<dbReference type="PROSITE" id="PS50109">
    <property type="entry name" value="HIS_KIN"/>
    <property type="match status" value="1"/>
</dbReference>
<dbReference type="PANTHER" id="PTHR45453:SF1">
    <property type="entry name" value="PHOSPHATE REGULON SENSOR PROTEIN PHOR"/>
    <property type="match status" value="1"/>
</dbReference>
<dbReference type="Pfam" id="PF00512">
    <property type="entry name" value="HisKA"/>
    <property type="match status" value="1"/>
</dbReference>
<evidence type="ECO:0000256" key="6">
    <source>
        <dbReference type="ARBA" id="ARBA00023012"/>
    </source>
</evidence>
<comment type="caution">
    <text evidence="8">The sequence shown here is derived from an EMBL/GenBank/DDBJ whole genome shotgun (WGS) entry which is preliminary data.</text>
</comment>
<feature type="domain" description="Histidine kinase" evidence="7">
    <location>
        <begin position="13"/>
        <end position="138"/>
    </location>
</feature>
<proteinExistence type="predicted"/>
<dbReference type="GO" id="GO:0000155">
    <property type="term" value="F:phosphorelay sensor kinase activity"/>
    <property type="evidence" value="ECO:0007669"/>
    <property type="project" value="InterPro"/>
</dbReference>
<protein>
    <recommendedName>
        <fullName evidence="2">histidine kinase</fullName>
        <ecNumber evidence="2">2.7.13.3</ecNumber>
    </recommendedName>
</protein>
<evidence type="ECO:0000256" key="3">
    <source>
        <dbReference type="ARBA" id="ARBA00022553"/>
    </source>
</evidence>
<dbReference type="CDD" id="cd00082">
    <property type="entry name" value="HisKA"/>
    <property type="match status" value="1"/>
</dbReference>
<evidence type="ECO:0000256" key="4">
    <source>
        <dbReference type="ARBA" id="ARBA00022679"/>
    </source>
</evidence>
<sequence length="138" mass="15993">RISFRNQKQFIQNVSHELNTPLTVIKTKIDVLKQKKSVTKKQYRETIDIVDSEIMRLSKITEELLVLSDLEDNGHRIKTSIIDIKGSLIKILELYKNQIDSKNLKLIKNIKGRSVICGNKIQIEQLFFNLLDNAKKST</sequence>
<keyword evidence="6" id="KW-0902">Two-component regulatory system</keyword>
<gene>
    <name evidence="8" type="ORF">S03H2_28297</name>
</gene>
<evidence type="ECO:0000256" key="1">
    <source>
        <dbReference type="ARBA" id="ARBA00000085"/>
    </source>
</evidence>
<dbReference type="PANTHER" id="PTHR45453">
    <property type="entry name" value="PHOSPHATE REGULON SENSOR PROTEIN PHOR"/>
    <property type="match status" value="1"/>
</dbReference>
<evidence type="ECO:0000256" key="5">
    <source>
        <dbReference type="ARBA" id="ARBA00022777"/>
    </source>
</evidence>
<feature type="non-terminal residue" evidence="8">
    <location>
        <position position="1"/>
    </location>
</feature>
<evidence type="ECO:0000259" key="7">
    <source>
        <dbReference type="PROSITE" id="PS50109"/>
    </source>
</evidence>
<dbReference type="InterPro" id="IPR003661">
    <property type="entry name" value="HisK_dim/P_dom"/>
</dbReference>
<dbReference type="GO" id="GO:0016036">
    <property type="term" value="P:cellular response to phosphate starvation"/>
    <property type="evidence" value="ECO:0007669"/>
    <property type="project" value="TreeGrafter"/>
</dbReference>
<name>X1HPC0_9ZZZZ</name>
<dbReference type="GO" id="GO:0004721">
    <property type="term" value="F:phosphoprotein phosphatase activity"/>
    <property type="evidence" value="ECO:0007669"/>
    <property type="project" value="TreeGrafter"/>
</dbReference>
<reference evidence="8" key="1">
    <citation type="journal article" date="2014" name="Front. Microbiol.">
        <title>High frequency of phylogenetically diverse reductive dehalogenase-homologous genes in deep subseafloor sedimentary metagenomes.</title>
        <authorList>
            <person name="Kawai M."/>
            <person name="Futagami T."/>
            <person name="Toyoda A."/>
            <person name="Takaki Y."/>
            <person name="Nishi S."/>
            <person name="Hori S."/>
            <person name="Arai W."/>
            <person name="Tsubouchi T."/>
            <person name="Morono Y."/>
            <person name="Uchiyama I."/>
            <person name="Ito T."/>
            <person name="Fujiyama A."/>
            <person name="Inagaki F."/>
            <person name="Takami H."/>
        </authorList>
    </citation>
    <scope>NUCLEOTIDE SEQUENCE</scope>
    <source>
        <strain evidence="8">Expedition CK06-06</strain>
    </source>
</reference>
<evidence type="ECO:0000313" key="8">
    <source>
        <dbReference type="EMBL" id="GAH55679.1"/>
    </source>
</evidence>
<evidence type="ECO:0000256" key="2">
    <source>
        <dbReference type="ARBA" id="ARBA00012438"/>
    </source>
</evidence>
<dbReference type="FunFam" id="1.10.287.130:FF:000001">
    <property type="entry name" value="Two-component sensor histidine kinase"/>
    <property type="match status" value="1"/>
</dbReference>
<keyword evidence="3" id="KW-0597">Phosphoprotein</keyword>
<dbReference type="Gene3D" id="1.10.287.130">
    <property type="match status" value="1"/>
</dbReference>
<dbReference type="SUPFAM" id="SSF55874">
    <property type="entry name" value="ATPase domain of HSP90 chaperone/DNA topoisomerase II/histidine kinase"/>
    <property type="match status" value="1"/>
</dbReference>
<dbReference type="EMBL" id="BARU01017046">
    <property type="protein sequence ID" value="GAH55679.1"/>
    <property type="molecule type" value="Genomic_DNA"/>
</dbReference>
<organism evidence="8">
    <name type="scientific">marine sediment metagenome</name>
    <dbReference type="NCBI Taxonomy" id="412755"/>
    <lineage>
        <taxon>unclassified sequences</taxon>
        <taxon>metagenomes</taxon>
        <taxon>ecological metagenomes</taxon>
    </lineage>
</organism>
<dbReference type="InterPro" id="IPR036890">
    <property type="entry name" value="HATPase_C_sf"/>
</dbReference>
<dbReference type="GO" id="GO:0005886">
    <property type="term" value="C:plasma membrane"/>
    <property type="evidence" value="ECO:0007669"/>
    <property type="project" value="TreeGrafter"/>
</dbReference>
<dbReference type="InterPro" id="IPR036097">
    <property type="entry name" value="HisK_dim/P_sf"/>
</dbReference>
<accession>X1HPC0</accession>
<dbReference type="AlphaFoldDB" id="X1HPC0"/>
<dbReference type="Gene3D" id="3.30.565.10">
    <property type="entry name" value="Histidine kinase-like ATPase, C-terminal domain"/>
    <property type="match status" value="1"/>
</dbReference>
<dbReference type="SMART" id="SM00388">
    <property type="entry name" value="HisKA"/>
    <property type="match status" value="1"/>
</dbReference>
<keyword evidence="4" id="KW-0808">Transferase</keyword>
<dbReference type="EC" id="2.7.13.3" evidence="2"/>
<keyword evidence="5" id="KW-0418">Kinase</keyword>
<dbReference type="SUPFAM" id="SSF47384">
    <property type="entry name" value="Homodimeric domain of signal transducing histidine kinase"/>
    <property type="match status" value="1"/>
</dbReference>